<dbReference type="InterPro" id="IPR023772">
    <property type="entry name" value="DNA-bd_HTH_TetR-type_CS"/>
</dbReference>
<dbReference type="InterPro" id="IPR041347">
    <property type="entry name" value="MftR_C"/>
</dbReference>
<dbReference type="PROSITE" id="PS50977">
    <property type="entry name" value="HTH_TETR_2"/>
    <property type="match status" value="1"/>
</dbReference>
<dbReference type="EMBL" id="BAAAUX010000011">
    <property type="protein sequence ID" value="GAA2785300.1"/>
    <property type="molecule type" value="Genomic_DNA"/>
</dbReference>
<dbReference type="Proteomes" id="UP001500979">
    <property type="component" value="Unassembled WGS sequence"/>
</dbReference>
<evidence type="ECO:0000256" key="3">
    <source>
        <dbReference type="ARBA" id="ARBA00023163"/>
    </source>
</evidence>
<accession>A0ABN3VBQ4</accession>
<dbReference type="Gene3D" id="1.10.357.10">
    <property type="entry name" value="Tetracycline Repressor, domain 2"/>
    <property type="match status" value="1"/>
</dbReference>
<keyword evidence="2 4" id="KW-0238">DNA-binding</keyword>
<proteinExistence type="predicted"/>
<dbReference type="RefSeq" id="WP_344679179.1">
    <property type="nucleotide sequence ID" value="NZ_BAAAUX010000011.1"/>
</dbReference>
<feature type="domain" description="HTH tetR-type" evidence="5">
    <location>
        <begin position="16"/>
        <end position="76"/>
    </location>
</feature>
<evidence type="ECO:0000259" key="5">
    <source>
        <dbReference type="PROSITE" id="PS50977"/>
    </source>
</evidence>
<dbReference type="Pfam" id="PF00440">
    <property type="entry name" value="TetR_N"/>
    <property type="match status" value="1"/>
</dbReference>
<evidence type="ECO:0000313" key="6">
    <source>
        <dbReference type="EMBL" id="GAA2785300.1"/>
    </source>
</evidence>
<dbReference type="Gene3D" id="1.10.10.60">
    <property type="entry name" value="Homeodomain-like"/>
    <property type="match status" value="1"/>
</dbReference>
<dbReference type="Pfam" id="PF17754">
    <property type="entry name" value="TetR_C_14"/>
    <property type="match status" value="1"/>
</dbReference>
<dbReference type="SUPFAM" id="SSF46689">
    <property type="entry name" value="Homeodomain-like"/>
    <property type="match status" value="1"/>
</dbReference>
<keyword evidence="1" id="KW-0805">Transcription regulation</keyword>
<dbReference type="PANTHER" id="PTHR30055">
    <property type="entry name" value="HTH-TYPE TRANSCRIPTIONAL REGULATOR RUTR"/>
    <property type="match status" value="1"/>
</dbReference>
<name>A0ABN3VBQ4_9PSEU</name>
<keyword evidence="7" id="KW-1185">Reference proteome</keyword>
<dbReference type="PANTHER" id="PTHR30055:SF238">
    <property type="entry name" value="MYCOFACTOCIN BIOSYNTHESIS TRANSCRIPTIONAL REGULATOR MFTR-RELATED"/>
    <property type="match status" value="1"/>
</dbReference>
<evidence type="ECO:0000256" key="2">
    <source>
        <dbReference type="ARBA" id="ARBA00023125"/>
    </source>
</evidence>
<dbReference type="InterPro" id="IPR001647">
    <property type="entry name" value="HTH_TetR"/>
</dbReference>
<keyword evidence="3" id="KW-0804">Transcription</keyword>
<feature type="DNA-binding region" description="H-T-H motif" evidence="4">
    <location>
        <begin position="39"/>
        <end position="58"/>
    </location>
</feature>
<dbReference type="PROSITE" id="PS01081">
    <property type="entry name" value="HTH_TETR_1"/>
    <property type="match status" value="1"/>
</dbReference>
<protein>
    <recommendedName>
        <fullName evidence="5">HTH tetR-type domain-containing protein</fullName>
    </recommendedName>
</protein>
<reference evidence="6 7" key="1">
    <citation type="journal article" date="2019" name="Int. J. Syst. Evol. Microbiol.">
        <title>The Global Catalogue of Microorganisms (GCM) 10K type strain sequencing project: providing services to taxonomists for standard genome sequencing and annotation.</title>
        <authorList>
            <consortium name="The Broad Institute Genomics Platform"/>
            <consortium name="The Broad Institute Genome Sequencing Center for Infectious Disease"/>
            <person name="Wu L."/>
            <person name="Ma J."/>
        </authorList>
    </citation>
    <scope>NUCLEOTIDE SEQUENCE [LARGE SCALE GENOMIC DNA]</scope>
    <source>
        <strain evidence="6 7">JCM 9383</strain>
    </source>
</reference>
<dbReference type="InterPro" id="IPR050109">
    <property type="entry name" value="HTH-type_TetR-like_transc_reg"/>
</dbReference>
<comment type="caution">
    <text evidence="6">The sequence shown here is derived from an EMBL/GenBank/DDBJ whole genome shotgun (WGS) entry which is preliminary data.</text>
</comment>
<dbReference type="InterPro" id="IPR009057">
    <property type="entry name" value="Homeodomain-like_sf"/>
</dbReference>
<evidence type="ECO:0000256" key="4">
    <source>
        <dbReference type="PROSITE-ProRule" id="PRU00335"/>
    </source>
</evidence>
<dbReference type="PRINTS" id="PR00455">
    <property type="entry name" value="HTHTETR"/>
</dbReference>
<evidence type="ECO:0000256" key="1">
    <source>
        <dbReference type="ARBA" id="ARBA00023015"/>
    </source>
</evidence>
<evidence type="ECO:0000313" key="7">
    <source>
        <dbReference type="Proteomes" id="UP001500979"/>
    </source>
</evidence>
<organism evidence="6 7">
    <name type="scientific">Saccharopolyspora taberi</name>
    <dbReference type="NCBI Taxonomy" id="60895"/>
    <lineage>
        <taxon>Bacteria</taxon>
        <taxon>Bacillati</taxon>
        <taxon>Actinomycetota</taxon>
        <taxon>Actinomycetes</taxon>
        <taxon>Pseudonocardiales</taxon>
        <taxon>Pseudonocardiaceae</taxon>
        <taxon>Saccharopolyspora</taxon>
    </lineage>
</organism>
<gene>
    <name evidence="6" type="ORF">GCM10010470_19270</name>
</gene>
<sequence>MTALDAPADRRHRRTQRTRAAIEAAALRLFSERGFQATTVEQIAEAADIAPRTFFRHFPSKDAVLFGDHERETRRMREVLATRPANEHPMRSLAVAMLDAAERIEVDRELHLQRARLLDALESPSDYEAHMIRQRWVRDVTAVLADRMGTPAGDPRAGAWSMTLMCCFGAAMHAWLVRTDGVALREVLAGVLAETAGGLEQAANALVEPDSA</sequence>